<evidence type="ECO:0000259" key="8">
    <source>
        <dbReference type="PROSITE" id="PS50850"/>
    </source>
</evidence>
<keyword evidence="5 7" id="KW-1133">Transmembrane helix</keyword>
<proteinExistence type="predicted"/>
<feature type="transmembrane region" description="Helical" evidence="7">
    <location>
        <begin position="185"/>
        <end position="205"/>
    </location>
</feature>
<evidence type="ECO:0000256" key="1">
    <source>
        <dbReference type="ARBA" id="ARBA00004651"/>
    </source>
</evidence>
<dbReference type="InterPro" id="IPR036259">
    <property type="entry name" value="MFS_trans_sf"/>
</dbReference>
<dbReference type="InterPro" id="IPR050171">
    <property type="entry name" value="MFS_Transporters"/>
</dbReference>
<sequence>MVANKVVFENSWGRKMQSNWKKWIALILCGVAGSAIYKLPYLRETYYDAMQQATGATNAQLGFLMTAYGLVNFLLYLPGGWAADRFSARKLMTFSLVSTGISGFYYATFPSYTMIVLLHALWAVTTVFTFWAVCVRIIRTLGESAEQGRLYGYWFLGKGLTSIVLGFLSVPLFSKFGAGVEGLRATIIFYSVVTILTGVVAWFVFEDEAKAGDKSNFRLADMAFVLKMPTMWLAGTVTFCMWSIYIGFGMVTPYLTQVFNMGGAEVAVASVIRAYVLFALGGLIGGHLADRCKSRTRFMIYAFMGMIVFTLVYVFLPGDAKFIGMALANMIALGVFIYSANAVFFSIIDEVNIPTKVTGTAAGFISLLTYFPEIYCYTMVGNMVDNKPGVAGYHDVFMFMLGCAAVGLIAALILQRMNKATHAEKQARNKAAEENGEVAP</sequence>
<accession>A0A559TAC6</accession>
<dbReference type="Gene3D" id="1.20.1250.20">
    <property type="entry name" value="MFS general substrate transporter like domains"/>
    <property type="match status" value="2"/>
</dbReference>
<organism evidence="9">
    <name type="scientific">Serratia fonticola</name>
    <dbReference type="NCBI Taxonomy" id="47917"/>
    <lineage>
        <taxon>Bacteria</taxon>
        <taxon>Pseudomonadati</taxon>
        <taxon>Pseudomonadota</taxon>
        <taxon>Gammaproteobacteria</taxon>
        <taxon>Enterobacterales</taxon>
        <taxon>Yersiniaceae</taxon>
        <taxon>Serratia</taxon>
    </lineage>
</organism>
<dbReference type="AlphaFoldDB" id="A0A559TAC6"/>
<keyword evidence="4 7" id="KW-0812">Transmembrane</keyword>
<evidence type="ECO:0000313" key="9">
    <source>
        <dbReference type="EMBL" id="TVZ71553.1"/>
    </source>
</evidence>
<feature type="transmembrane region" description="Helical" evidence="7">
    <location>
        <begin position="396"/>
        <end position="414"/>
    </location>
</feature>
<gene>
    <name evidence="9" type="ORF">FHU10_4185</name>
</gene>
<dbReference type="PANTHER" id="PTHR23517">
    <property type="entry name" value="RESISTANCE PROTEIN MDTM, PUTATIVE-RELATED-RELATED"/>
    <property type="match status" value="1"/>
</dbReference>
<feature type="transmembrane region" description="Helical" evidence="7">
    <location>
        <begin position="91"/>
        <end position="109"/>
    </location>
</feature>
<keyword evidence="2" id="KW-0813">Transport</keyword>
<dbReference type="PROSITE" id="PS50850">
    <property type="entry name" value="MFS"/>
    <property type="match status" value="1"/>
</dbReference>
<comment type="caution">
    <text evidence="9">The sequence shown here is derived from an EMBL/GenBank/DDBJ whole genome shotgun (WGS) entry which is preliminary data.</text>
</comment>
<dbReference type="PANTHER" id="PTHR23517:SF3">
    <property type="entry name" value="INTEGRAL MEMBRANE TRANSPORT PROTEIN"/>
    <property type="match status" value="1"/>
</dbReference>
<dbReference type="EMBL" id="VISQ01000001">
    <property type="protein sequence ID" value="TVZ71553.1"/>
    <property type="molecule type" value="Genomic_DNA"/>
</dbReference>
<comment type="subcellular location">
    <subcellularLocation>
        <location evidence="1">Cell membrane</location>
        <topology evidence="1">Multi-pass membrane protein</topology>
    </subcellularLocation>
</comment>
<evidence type="ECO:0000256" key="7">
    <source>
        <dbReference type="SAM" id="Phobius"/>
    </source>
</evidence>
<keyword evidence="3" id="KW-1003">Cell membrane</keyword>
<evidence type="ECO:0000256" key="3">
    <source>
        <dbReference type="ARBA" id="ARBA00022475"/>
    </source>
</evidence>
<feature type="transmembrane region" description="Helical" evidence="7">
    <location>
        <begin position="225"/>
        <end position="246"/>
    </location>
</feature>
<keyword evidence="6 7" id="KW-0472">Membrane</keyword>
<dbReference type="CDD" id="cd06174">
    <property type="entry name" value="MFS"/>
    <property type="match status" value="1"/>
</dbReference>
<evidence type="ECO:0000256" key="4">
    <source>
        <dbReference type="ARBA" id="ARBA00022692"/>
    </source>
</evidence>
<feature type="transmembrane region" description="Helical" evidence="7">
    <location>
        <begin position="150"/>
        <end position="173"/>
    </location>
</feature>
<evidence type="ECO:0000256" key="6">
    <source>
        <dbReference type="ARBA" id="ARBA00023136"/>
    </source>
</evidence>
<evidence type="ECO:0000256" key="2">
    <source>
        <dbReference type="ARBA" id="ARBA00022448"/>
    </source>
</evidence>
<dbReference type="GO" id="GO:0022857">
    <property type="term" value="F:transmembrane transporter activity"/>
    <property type="evidence" value="ECO:0007669"/>
    <property type="project" value="InterPro"/>
</dbReference>
<feature type="transmembrane region" description="Helical" evidence="7">
    <location>
        <begin position="23"/>
        <end position="41"/>
    </location>
</feature>
<name>A0A559TAC6_SERFO</name>
<feature type="transmembrane region" description="Helical" evidence="7">
    <location>
        <begin position="360"/>
        <end position="384"/>
    </location>
</feature>
<dbReference type="GO" id="GO:0005886">
    <property type="term" value="C:plasma membrane"/>
    <property type="evidence" value="ECO:0007669"/>
    <property type="project" value="UniProtKB-SubCell"/>
</dbReference>
<evidence type="ECO:0000256" key="5">
    <source>
        <dbReference type="ARBA" id="ARBA00022989"/>
    </source>
</evidence>
<feature type="transmembrane region" description="Helical" evidence="7">
    <location>
        <begin position="61"/>
        <end position="79"/>
    </location>
</feature>
<feature type="transmembrane region" description="Helical" evidence="7">
    <location>
        <begin position="266"/>
        <end position="286"/>
    </location>
</feature>
<dbReference type="SUPFAM" id="SSF103473">
    <property type="entry name" value="MFS general substrate transporter"/>
    <property type="match status" value="1"/>
</dbReference>
<dbReference type="InterPro" id="IPR020846">
    <property type="entry name" value="MFS_dom"/>
</dbReference>
<feature type="transmembrane region" description="Helical" evidence="7">
    <location>
        <begin position="298"/>
        <end position="316"/>
    </location>
</feature>
<protein>
    <submittedName>
        <fullName evidence="9">Sugar phosphate permease</fullName>
    </submittedName>
</protein>
<reference evidence="9" key="2">
    <citation type="submission" date="2019-08" db="EMBL/GenBank/DDBJ databases">
        <title>Investigation of anaerobic lignin degradation for improved lignocellulosic biofuels.</title>
        <authorList>
            <person name="Deangelis K.PhD."/>
        </authorList>
    </citation>
    <scope>NUCLEOTIDE SEQUENCE [LARGE SCALE GENOMIC DNA]</scope>
    <source>
        <strain evidence="9">128R</strain>
    </source>
</reference>
<dbReference type="Pfam" id="PF07690">
    <property type="entry name" value="MFS_1"/>
    <property type="match status" value="1"/>
</dbReference>
<feature type="transmembrane region" description="Helical" evidence="7">
    <location>
        <begin position="322"/>
        <end position="348"/>
    </location>
</feature>
<dbReference type="InterPro" id="IPR011701">
    <property type="entry name" value="MFS"/>
</dbReference>
<feature type="transmembrane region" description="Helical" evidence="7">
    <location>
        <begin position="115"/>
        <end position="138"/>
    </location>
</feature>
<feature type="domain" description="Major facilitator superfamily (MFS) profile" evidence="8">
    <location>
        <begin position="1"/>
        <end position="419"/>
    </location>
</feature>
<reference evidence="9" key="1">
    <citation type="submission" date="2019-06" db="EMBL/GenBank/DDBJ databases">
        <authorList>
            <person name="Deangelis K."/>
            <person name="Huntemann M."/>
            <person name="Clum A."/>
            <person name="Pillay M."/>
            <person name="Palaniappan K."/>
            <person name="Varghese N."/>
            <person name="Mikhailova N."/>
            <person name="Stamatis D."/>
            <person name="Reddy T."/>
            <person name="Daum C."/>
            <person name="Shapiro N."/>
            <person name="Ivanova N."/>
            <person name="Kyrpides N."/>
            <person name="Woyke T."/>
        </authorList>
    </citation>
    <scope>NUCLEOTIDE SEQUENCE [LARGE SCALE GENOMIC DNA]</scope>
    <source>
        <strain evidence="9">128R</strain>
    </source>
</reference>